<dbReference type="eggNOG" id="ENOG50332VE">
    <property type="taxonomic scope" value="Bacteria"/>
</dbReference>
<dbReference type="PATRIC" id="fig|1082933.3.peg.4624"/>
<proteinExistence type="predicted"/>
<dbReference type="KEGG" id="mamo:A6B35_17595"/>
<dbReference type="SUPFAM" id="SSF53335">
    <property type="entry name" value="S-adenosyl-L-methionine-dependent methyltransferases"/>
    <property type="match status" value="1"/>
</dbReference>
<keyword evidence="2" id="KW-1185">Reference proteome</keyword>
<evidence type="ECO:0008006" key="3">
    <source>
        <dbReference type="Google" id="ProtNLM"/>
    </source>
</evidence>
<dbReference type="Proteomes" id="UP000002949">
    <property type="component" value="Unassembled WGS sequence"/>
</dbReference>
<gene>
    <name evidence="1" type="ORF">MEA186_23801</name>
</gene>
<dbReference type="InterPro" id="IPR030807">
    <property type="entry name" value="Methyltran_NanM"/>
</dbReference>
<dbReference type="Gene3D" id="3.40.50.150">
    <property type="entry name" value="Vaccinia Virus protein VP39"/>
    <property type="match status" value="1"/>
</dbReference>
<organism evidence="1 2">
    <name type="scientific">Mesorhizobium amorphae CCNWGS0123</name>
    <dbReference type="NCBI Taxonomy" id="1082933"/>
    <lineage>
        <taxon>Bacteria</taxon>
        <taxon>Pseudomonadati</taxon>
        <taxon>Pseudomonadota</taxon>
        <taxon>Alphaproteobacteria</taxon>
        <taxon>Hyphomicrobiales</taxon>
        <taxon>Phyllobacteriaceae</taxon>
        <taxon>Mesorhizobium</taxon>
    </lineage>
</organism>
<dbReference type="NCBIfam" id="TIGR04371">
    <property type="entry name" value="methyltran_NanM"/>
    <property type="match status" value="1"/>
</dbReference>
<reference evidence="1 2" key="1">
    <citation type="journal article" date="2012" name="J. Bacteriol.">
        <title>Draft Genome Sequence of Plant Growth-Promoting Rhizobium Mesorhizobium amorphae, Isolated from Zinc-Lead Mine Tailings.</title>
        <authorList>
            <person name="Hao X."/>
            <person name="Lin Y."/>
            <person name="Johnstone L."/>
            <person name="Baltrus D.A."/>
            <person name="Miller S.J."/>
            <person name="Wei G."/>
            <person name="Rensing C."/>
        </authorList>
    </citation>
    <scope>NUCLEOTIDE SEQUENCE [LARGE SCALE GENOMIC DNA]</scope>
    <source>
        <strain evidence="1 2">CCNWGS0123</strain>
    </source>
</reference>
<evidence type="ECO:0000313" key="1">
    <source>
        <dbReference type="EMBL" id="EHH09486.1"/>
    </source>
</evidence>
<accession>G6YFK7</accession>
<sequence>MHTDPAGSFWKSIVEQKKGDVSAALMNDDIELATKLLRDPSSTMFHYGFDNLVSDFRDALKNGGDAAQKQQGAVFHIRLVYLAEVIGAIRLANPESRPRAALDTDILIDGIEGIVGGELSFPNPFPNEFGIASKRGVASYRAINSLYQAILLKRYAAGMPSPSVLDIGGGLGRTAYYAQRFGFEDYTLIDLPTTGVAQAYFLGRTLGDDQISLHGEERAAVNMRIPEWLPEAPPVDIVINVDSFTEMSRGSAETYIQWAKENAKLLISINHEANPFTVRELMLAAGLSPSRERYWLRDGYVVEVAEL</sequence>
<evidence type="ECO:0000313" key="2">
    <source>
        <dbReference type="Proteomes" id="UP000002949"/>
    </source>
</evidence>
<dbReference type="AlphaFoldDB" id="G6YFK7"/>
<protein>
    <recommendedName>
        <fullName evidence="3">Sugar O-methyltransferase</fullName>
    </recommendedName>
</protein>
<dbReference type="EMBL" id="AGSN01000160">
    <property type="protein sequence ID" value="EHH09486.1"/>
    <property type="molecule type" value="Genomic_DNA"/>
</dbReference>
<dbReference type="InterPro" id="IPR029063">
    <property type="entry name" value="SAM-dependent_MTases_sf"/>
</dbReference>
<name>G6YFK7_9HYPH</name>